<evidence type="ECO:0000256" key="9">
    <source>
        <dbReference type="ARBA" id="ARBA00022624"/>
    </source>
</evidence>
<dbReference type="InterPro" id="IPR005789">
    <property type="entry name" value="Thr_deHydtase_catblc"/>
</dbReference>
<keyword evidence="9" id="KW-0412">Isoleucine biosynthesis</keyword>
<evidence type="ECO:0000313" key="14">
    <source>
        <dbReference type="Proteomes" id="UP001501057"/>
    </source>
</evidence>
<dbReference type="PANTHER" id="PTHR48078:SF6">
    <property type="entry name" value="L-THREONINE DEHYDRATASE CATABOLIC TDCB"/>
    <property type="match status" value="1"/>
</dbReference>
<dbReference type="PROSITE" id="PS00165">
    <property type="entry name" value="DEHYDRATASE_SER_THR"/>
    <property type="match status" value="1"/>
</dbReference>
<evidence type="ECO:0000256" key="4">
    <source>
        <dbReference type="ARBA" id="ARBA00010869"/>
    </source>
</evidence>
<dbReference type="SUPFAM" id="SSF53686">
    <property type="entry name" value="Tryptophan synthase beta subunit-like PLP-dependent enzymes"/>
    <property type="match status" value="1"/>
</dbReference>
<dbReference type="CDD" id="cd01562">
    <property type="entry name" value="Thr-dehyd"/>
    <property type="match status" value="1"/>
</dbReference>
<keyword evidence="14" id="KW-1185">Reference proteome</keyword>
<comment type="cofactor">
    <cofactor evidence="1">
        <name>pyridoxal 5'-phosphate</name>
        <dbReference type="ChEBI" id="CHEBI:597326"/>
    </cofactor>
</comment>
<keyword evidence="10" id="KW-0663">Pyridoxal phosphate</keyword>
<dbReference type="InterPro" id="IPR036052">
    <property type="entry name" value="TrpB-like_PALP_sf"/>
</dbReference>
<evidence type="ECO:0000256" key="7">
    <source>
        <dbReference type="ARBA" id="ARBA00022248"/>
    </source>
</evidence>
<dbReference type="InterPro" id="IPR000634">
    <property type="entry name" value="Ser/Thr_deHydtase_PyrdxlP-BS"/>
</dbReference>
<evidence type="ECO:0000256" key="11">
    <source>
        <dbReference type="ARBA" id="ARBA00023239"/>
    </source>
</evidence>
<keyword evidence="9" id="KW-0028">Amino-acid biosynthesis</keyword>
<comment type="pathway">
    <text evidence="3">Amino-acid degradation; L-threonine degradation via propanoate pathway; propanoate from L-threonine: step 1/4.</text>
</comment>
<evidence type="ECO:0000256" key="8">
    <source>
        <dbReference type="ARBA" id="ARBA00022533"/>
    </source>
</evidence>
<feature type="domain" description="Tryptophan synthase beta chain-like PALP" evidence="12">
    <location>
        <begin position="23"/>
        <end position="305"/>
    </location>
</feature>
<protein>
    <recommendedName>
        <fullName evidence="7">L-threonine dehydratase catabolic TdcB</fullName>
        <ecNumber evidence="6">4.3.1.19</ecNumber>
    </recommendedName>
</protein>
<keyword evidence="9" id="KW-0100">Branched-chain amino acid biosynthesis</keyword>
<dbReference type="PANTHER" id="PTHR48078">
    <property type="entry name" value="THREONINE DEHYDRATASE, MITOCHONDRIAL-RELATED"/>
    <property type="match status" value="1"/>
</dbReference>
<keyword evidence="11" id="KW-0456">Lyase</keyword>
<dbReference type="SUPFAM" id="SSF55021">
    <property type="entry name" value="ACT-like"/>
    <property type="match status" value="1"/>
</dbReference>
<sequence>MTTTLPSWAGVEAAAELLTGVAEVTPLAHSRWLSELTGTEVLLKCENLQRTGSFKLRGAYTRIARLTDAERAAGVVAASAGNHAQGVALAAQMLGIKARIYMPEGAALPKVQATQGYGADIELTGVDVEASIVAAREYADRTGAILIHPFDHGDVVVGQGTVGLEILRQLPEVGTVLVPLGGGGLVAGIALLREVRPDVKVVGVQTAAVSPYVASLSAGTPMLVPGLPTMADGIAVAQPGAVPFAVVADLVDDVVTVTEESMSRALIGLLERAKLLVEPAGAAGVAALLDRPHDFDGPVVPVLSGGNIDALLLLEVIRHGLKAAGRFLSFRVHLTDRPGELMRLLTDLASMQVNILNVVHDRASEALGVGEVEVALQVATRGPGHADKVMTRLAALGYRRP</sequence>
<proteinExistence type="inferred from homology"/>
<dbReference type="InterPro" id="IPR045865">
    <property type="entry name" value="ACT-like_dom_sf"/>
</dbReference>
<keyword evidence="8" id="KW-0021">Allosteric enzyme</keyword>
<comment type="pathway">
    <text evidence="2">Amino-acid biosynthesis; L-isoleucine biosynthesis; 2-oxobutanoate from L-threonine: step 1/1.</text>
</comment>
<evidence type="ECO:0000259" key="12">
    <source>
        <dbReference type="Pfam" id="PF00291"/>
    </source>
</evidence>
<evidence type="ECO:0000256" key="6">
    <source>
        <dbReference type="ARBA" id="ARBA00012096"/>
    </source>
</evidence>
<evidence type="ECO:0000256" key="5">
    <source>
        <dbReference type="ARBA" id="ARBA00011447"/>
    </source>
</evidence>
<comment type="caution">
    <text evidence="13">The sequence shown here is derived from an EMBL/GenBank/DDBJ whole genome shotgun (WGS) entry which is preliminary data.</text>
</comment>
<dbReference type="InterPro" id="IPR044561">
    <property type="entry name" value="ACT_ThrD-II-like"/>
</dbReference>
<organism evidence="13 14">
    <name type="scientific">Aeromicrobium alkaliterrae</name>
    <dbReference type="NCBI Taxonomy" id="302168"/>
    <lineage>
        <taxon>Bacteria</taxon>
        <taxon>Bacillati</taxon>
        <taxon>Actinomycetota</taxon>
        <taxon>Actinomycetes</taxon>
        <taxon>Propionibacteriales</taxon>
        <taxon>Nocardioidaceae</taxon>
        <taxon>Aeromicrobium</taxon>
    </lineage>
</organism>
<dbReference type="Proteomes" id="UP001501057">
    <property type="component" value="Unassembled WGS sequence"/>
</dbReference>
<dbReference type="InterPro" id="IPR001926">
    <property type="entry name" value="TrpB-like_PALP"/>
</dbReference>
<gene>
    <name evidence="13" type="primary">ilvA</name>
    <name evidence="13" type="ORF">GCM10009710_18810</name>
</gene>
<dbReference type="EMBL" id="BAAAME010000004">
    <property type="protein sequence ID" value="GAA1738736.1"/>
    <property type="molecule type" value="Genomic_DNA"/>
</dbReference>
<evidence type="ECO:0000256" key="10">
    <source>
        <dbReference type="ARBA" id="ARBA00022898"/>
    </source>
</evidence>
<dbReference type="CDD" id="cd04886">
    <property type="entry name" value="ACT_ThrD-II-like"/>
    <property type="match status" value="1"/>
</dbReference>
<reference evidence="14" key="1">
    <citation type="journal article" date="2019" name="Int. J. Syst. Evol. Microbiol.">
        <title>The Global Catalogue of Microorganisms (GCM) 10K type strain sequencing project: providing services to taxonomists for standard genome sequencing and annotation.</title>
        <authorList>
            <consortium name="The Broad Institute Genomics Platform"/>
            <consortium name="The Broad Institute Genome Sequencing Center for Infectious Disease"/>
            <person name="Wu L."/>
            <person name="Ma J."/>
        </authorList>
    </citation>
    <scope>NUCLEOTIDE SEQUENCE [LARGE SCALE GENOMIC DNA]</scope>
    <source>
        <strain evidence="14">JCM 13518</strain>
    </source>
</reference>
<evidence type="ECO:0000256" key="3">
    <source>
        <dbReference type="ARBA" id="ARBA00004958"/>
    </source>
</evidence>
<evidence type="ECO:0000313" key="13">
    <source>
        <dbReference type="EMBL" id="GAA1738736.1"/>
    </source>
</evidence>
<comment type="subunit">
    <text evidence="5">In the native structure, TdcB is in a dimeric form, whereas in the TdcB-AMP complex, it exists in a tetrameric form (dimer of dimers).</text>
</comment>
<accession>A0ABP4VWG8</accession>
<dbReference type="Gene3D" id="3.40.50.1100">
    <property type="match status" value="2"/>
</dbReference>
<evidence type="ECO:0000256" key="2">
    <source>
        <dbReference type="ARBA" id="ARBA00004810"/>
    </source>
</evidence>
<dbReference type="EC" id="4.3.1.19" evidence="6"/>
<dbReference type="Pfam" id="PF00291">
    <property type="entry name" value="PALP"/>
    <property type="match status" value="1"/>
</dbReference>
<comment type="similarity">
    <text evidence="4">Belongs to the serine/threonine dehydratase family.</text>
</comment>
<evidence type="ECO:0000256" key="1">
    <source>
        <dbReference type="ARBA" id="ARBA00001933"/>
    </source>
</evidence>
<name>A0ABP4VWG8_9ACTN</name>
<dbReference type="RefSeq" id="WP_344200498.1">
    <property type="nucleotide sequence ID" value="NZ_BAAAME010000004.1"/>
</dbReference>
<dbReference type="InterPro" id="IPR050147">
    <property type="entry name" value="Ser/Thr_Dehydratase"/>
</dbReference>
<dbReference type="NCBIfam" id="TIGR01127">
    <property type="entry name" value="ilvA_1Cterm"/>
    <property type="match status" value="1"/>
</dbReference>